<comment type="caution">
    <text evidence="1">The sequence shown here is derived from an EMBL/GenBank/DDBJ whole genome shotgun (WGS) entry which is preliminary data.</text>
</comment>
<evidence type="ECO:0000313" key="2">
    <source>
        <dbReference type="Proteomes" id="UP000325827"/>
    </source>
</evidence>
<accession>A0A5J5IZD5</accession>
<sequence length="356" mass="38954">MGFSLWGRNKDVDYGVPVIPGTLTPLSPYTSQDSLVQLVAQDALGGLLAQQPVVMTKSIALRIPGVKRAHGIVCAMFARIPFYVMADTTRAVHQPSWLTTTHSGVPVYNAHHGLASDWFFYGWGCLAFNAEMTDKIHVPWGMWSVNPDGTIKLDEAVPVEYRARPIIIGYGENGLLADGADTLKQARAIEAAYQDRLDNPIPLTILGVPRDVWERWTDTEKKFYQTQWVEGRRNGGVALKVAEFPVEMPGQTAVDLYETGRNAVRLDIANHTAMPAGLLEGLKQGGSGGTEMHYSSDVGGAHRSELWDFGLPSRFVAAFEARMSMDDVVAPGLSIRADLTGEFAAPNLNTNPTRED</sequence>
<dbReference type="AlphaFoldDB" id="A0A5J5IZD5"/>
<dbReference type="RefSeq" id="WP_150450470.1">
    <property type="nucleotide sequence ID" value="NZ_VYSA01000006.1"/>
</dbReference>
<dbReference type="Gene3D" id="3.40.140.120">
    <property type="match status" value="1"/>
</dbReference>
<protein>
    <recommendedName>
        <fullName evidence="3">Phage portal protein</fullName>
    </recommendedName>
</protein>
<dbReference type="OrthoDB" id="3268650at2"/>
<evidence type="ECO:0008006" key="3">
    <source>
        <dbReference type="Google" id="ProtNLM"/>
    </source>
</evidence>
<organism evidence="1 2">
    <name type="scientific">Microbacterium rhizomatis</name>
    <dbReference type="NCBI Taxonomy" id="1631477"/>
    <lineage>
        <taxon>Bacteria</taxon>
        <taxon>Bacillati</taxon>
        <taxon>Actinomycetota</taxon>
        <taxon>Actinomycetes</taxon>
        <taxon>Micrococcales</taxon>
        <taxon>Microbacteriaceae</taxon>
        <taxon>Microbacterium</taxon>
    </lineage>
</organism>
<evidence type="ECO:0000313" key="1">
    <source>
        <dbReference type="EMBL" id="KAA9105011.1"/>
    </source>
</evidence>
<dbReference type="Gene3D" id="3.30.1120.70">
    <property type="match status" value="1"/>
</dbReference>
<dbReference type="Proteomes" id="UP000325827">
    <property type="component" value="Unassembled WGS sequence"/>
</dbReference>
<proteinExistence type="predicted"/>
<keyword evidence="2" id="KW-1185">Reference proteome</keyword>
<gene>
    <name evidence="1" type="ORF">F6B43_18355</name>
</gene>
<name>A0A5J5IZD5_9MICO</name>
<dbReference type="Gene3D" id="1.20.1270.210">
    <property type="match status" value="1"/>
</dbReference>
<dbReference type="EMBL" id="VYSA01000006">
    <property type="protein sequence ID" value="KAA9105011.1"/>
    <property type="molecule type" value="Genomic_DNA"/>
</dbReference>
<reference evidence="2" key="1">
    <citation type="submission" date="2019-09" db="EMBL/GenBank/DDBJ databases">
        <title>Mumia zhuanghuii sp. nov. isolated from the intestinal contents of plateau pika (Ochotona curzoniae) in the Qinghai-Tibet plateau of China.</title>
        <authorList>
            <person name="Tian Z."/>
        </authorList>
    </citation>
    <scope>NUCLEOTIDE SEQUENCE [LARGE SCALE GENOMIC DNA]</scope>
    <source>
        <strain evidence="2">JCM 30598</strain>
    </source>
</reference>